<dbReference type="EMBL" id="LWDD02001670">
    <property type="protein sequence ID" value="KAE8246240.1"/>
    <property type="molecule type" value="Genomic_DNA"/>
</dbReference>
<evidence type="ECO:0000256" key="1">
    <source>
        <dbReference type="SAM" id="MobiDB-lite"/>
    </source>
</evidence>
<dbReference type="Proteomes" id="UP000077671">
    <property type="component" value="Unassembled WGS sequence"/>
</dbReference>
<reference evidence="2" key="1">
    <citation type="submission" date="2016-04" db="EMBL/GenBank/DDBJ databases">
        <authorList>
            <person name="Nguyen H.D."/>
            <person name="Kesanakurti P."/>
            <person name="Cullis J."/>
            <person name="Levesque C.A."/>
            <person name="Hambleton S."/>
        </authorList>
    </citation>
    <scope>NUCLEOTIDE SEQUENCE</scope>
    <source>
        <strain evidence="2">DAOMC 238032</strain>
    </source>
</reference>
<organism evidence="2 3">
    <name type="scientific">Tilletia caries</name>
    <name type="common">wheat bunt fungus</name>
    <dbReference type="NCBI Taxonomy" id="13290"/>
    <lineage>
        <taxon>Eukaryota</taxon>
        <taxon>Fungi</taxon>
        <taxon>Dikarya</taxon>
        <taxon>Basidiomycota</taxon>
        <taxon>Ustilaginomycotina</taxon>
        <taxon>Exobasidiomycetes</taxon>
        <taxon>Tilletiales</taxon>
        <taxon>Tilletiaceae</taxon>
        <taxon>Tilletia</taxon>
    </lineage>
</organism>
<accession>A0A8T8SRK7</accession>
<gene>
    <name evidence="2" type="ORF">A4X03_0g7291</name>
</gene>
<dbReference type="AlphaFoldDB" id="A0A8T8SRK7"/>
<evidence type="ECO:0000313" key="3">
    <source>
        <dbReference type="Proteomes" id="UP000077671"/>
    </source>
</evidence>
<comment type="caution">
    <text evidence="2">The sequence shown here is derived from an EMBL/GenBank/DDBJ whole genome shotgun (WGS) entry which is preliminary data.</text>
</comment>
<protein>
    <submittedName>
        <fullName evidence="2">Uncharacterized protein</fullName>
    </submittedName>
</protein>
<evidence type="ECO:0000313" key="2">
    <source>
        <dbReference type="EMBL" id="KAE8246240.1"/>
    </source>
</evidence>
<feature type="region of interest" description="Disordered" evidence="1">
    <location>
        <begin position="1"/>
        <end position="80"/>
    </location>
</feature>
<proteinExistence type="predicted"/>
<name>A0A8T8SRK7_9BASI</name>
<reference evidence="2" key="2">
    <citation type="journal article" date="2019" name="IMA Fungus">
        <title>Genome sequencing and comparison of five Tilletia species to identify candidate genes for the detection of regulated species infecting wheat.</title>
        <authorList>
            <person name="Nguyen H.D.T."/>
            <person name="Sultana T."/>
            <person name="Kesanakurti P."/>
            <person name="Hambleton S."/>
        </authorList>
    </citation>
    <scope>NUCLEOTIDE SEQUENCE</scope>
    <source>
        <strain evidence="2">DAOMC 238032</strain>
    </source>
</reference>
<feature type="compositionally biased region" description="Low complexity" evidence="1">
    <location>
        <begin position="34"/>
        <end position="52"/>
    </location>
</feature>
<feature type="compositionally biased region" description="Polar residues" evidence="1">
    <location>
        <begin position="10"/>
        <end position="33"/>
    </location>
</feature>
<sequence length="348" mass="38167">MAEGFDLQDLFSSQQTSLPSFSQSSQQILTQNTRPLNANSASSSSSGVLRSSPFKKQAPAGGLNPHSSPSKKRSFPISDDEDADEIATTLDELPPAIASWVVNLFMNKDNVNELIAFGKSYESAKSLPCPEYKYRSYGQQLLVAQSISRIESTVDRIVDEAIPLLKKQRVALEEINESVTSIKTDKDNCLTEDEVSSLKKVVAHVFFGGDAQGYSKDSAMSKVVSLYLDHNPSAVSPSFASRYESGNIDFKNEVMAVIKRKRSVAAKSAKTKPESVKGAEQATWWDTVDASVESMAKQKREDVKKVLQNIYEADKKKYGKFDREEKGYVNGNIDKAISSAFAAASISD</sequence>